<dbReference type="Proteomes" id="UP000598174">
    <property type="component" value="Unassembled WGS sequence"/>
</dbReference>
<evidence type="ECO:0000313" key="1">
    <source>
        <dbReference type="EMBL" id="GIE13197.1"/>
    </source>
</evidence>
<comment type="caution">
    <text evidence="1">The sequence shown here is derived from an EMBL/GenBank/DDBJ whole genome shotgun (WGS) entry which is preliminary data.</text>
</comment>
<dbReference type="AlphaFoldDB" id="A0A919J4F2"/>
<name>A0A919J4F2_9ACTN</name>
<protein>
    <submittedName>
        <fullName evidence="1">Uncharacterized protein</fullName>
    </submittedName>
</protein>
<accession>A0A919J4F2</accession>
<dbReference type="EMBL" id="BOMM01000047">
    <property type="protein sequence ID" value="GIE13197.1"/>
    <property type="molecule type" value="Genomic_DNA"/>
</dbReference>
<keyword evidence="2" id="KW-1185">Reference proteome</keyword>
<proteinExistence type="predicted"/>
<reference evidence="1" key="1">
    <citation type="submission" date="2021-01" db="EMBL/GenBank/DDBJ databases">
        <title>Whole genome shotgun sequence of Actinoplanes ferrugineus NBRC 15555.</title>
        <authorList>
            <person name="Komaki H."/>
            <person name="Tamura T."/>
        </authorList>
    </citation>
    <scope>NUCLEOTIDE SEQUENCE</scope>
    <source>
        <strain evidence="1">NBRC 15555</strain>
    </source>
</reference>
<evidence type="ECO:0000313" key="2">
    <source>
        <dbReference type="Proteomes" id="UP000598174"/>
    </source>
</evidence>
<sequence length="334" mass="38125">MLIGASIAADKIPFYEPLFPRNDIMRIFPVDVRLGHADLKVFPDWSDKRLAYCERKGTIPFLSSKVDGNPAGLERIRQQLEDMPGWLRDNPSMQVFVTDRHEPEDDLERDGHPEDRAVAYRANFAKYLHMIEHLSPRIRAKVRCGPVLMQYWTEHKGKFEYETYDPGTGDFFGVDCYVDAGTDKWVMSPQRLPKPADFLKHIKAYAHGPADARPRVFPELGLIGMPDDHDGKARATWLRAVHDEVSTWHPGTPGWKQRWSFAGWIWWNQTGKNTGPVHLIGGRRDFALDDRTVDAHTVVKLNPPRPLQAFNAIREAEHPARPRTAAPEPAAVNQ</sequence>
<gene>
    <name evidence="1" type="ORF">Afe05nite_50370</name>
</gene>
<organism evidence="1 2">
    <name type="scientific">Paractinoplanes ferrugineus</name>
    <dbReference type="NCBI Taxonomy" id="113564"/>
    <lineage>
        <taxon>Bacteria</taxon>
        <taxon>Bacillati</taxon>
        <taxon>Actinomycetota</taxon>
        <taxon>Actinomycetes</taxon>
        <taxon>Micromonosporales</taxon>
        <taxon>Micromonosporaceae</taxon>
        <taxon>Paractinoplanes</taxon>
    </lineage>
</organism>